<name>A0A8B6FMH9_MYTGA</name>
<dbReference type="OrthoDB" id="6270329at2759"/>
<organism evidence="2 3">
    <name type="scientific">Mytilus galloprovincialis</name>
    <name type="common">Mediterranean mussel</name>
    <dbReference type="NCBI Taxonomy" id="29158"/>
    <lineage>
        <taxon>Eukaryota</taxon>
        <taxon>Metazoa</taxon>
        <taxon>Spiralia</taxon>
        <taxon>Lophotrochozoa</taxon>
        <taxon>Mollusca</taxon>
        <taxon>Bivalvia</taxon>
        <taxon>Autobranchia</taxon>
        <taxon>Pteriomorphia</taxon>
        <taxon>Mytilida</taxon>
        <taxon>Mytiloidea</taxon>
        <taxon>Mytilidae</taxon>
        <taxon>Mytilinae</taxon>
        <taxon>Mytilus</taxon>
    </lineage>
</organism>
<evidence type="ECO:0000313" key="3">
    <source>
        <dbReference type="Proteomes" id="UP000596742"/>
    </source>
</evidence>
<dbReference type="EMBL" id="UYJE01007076">
    <property type="protein sequence ID" value="VDI51539.1"/>
    <property type="molecule type" value="Genomic_DNA"/>
</dbReference>
<comment type="caution">
    <text evidence="2">The sequence shown here is derived from an EMBL/GenBank/DDBJ whole genome shotgun (WGS) entry which is preliminary data.</text>
</comment>
<feature type="coiled-coil region" evidence="1">
    <location>
        <begin position="102"/>
        <end position="129"/>
    </location>
</feature>
<dbReference type="Proteomes" id="UP000596742">
    <property type="component" value="Unassembled WGS sequence"/>
</dbReference>
<keyword evidence="1" id="KW-0175">Coiled coil</keyword>
<keyword evidence="3" id="KW-1185">Reference proteome</keyword>
<evidence type="ECO:0000256" key="1">
    <source>
        <dbReference type="SAM" id="Coils"/>
    </source>
</evidence>
<gene>
    <name evidence="2" type="ORF">MGAL_10B027163</name>
</gene>
<evidence type="ECO:0008006" key="4">
    <source>
        <dbReference type="Google" id="ProtNLM"/>
    </source>
</evidence>
<protein>
    <recommendedName>
        <fullName evidence="4">B box-type domain-containing protein</fullName>
    </recommendedName>
</protein>
<proteinExistence type="predicted"/>
<accession>A0A8B6FMH9</accession>
<dbReference type="AlphaFoldDB" id="A0A8B6FMH9"/>
<reference evidence="2" key="1">
    <citation type="submission" date="2018-11" db="EMBL/GenBank/DDBJ databases">
        <authorList>
            <person name="Alioto T."/>
            <person name="Alioto T."/>
        </authorList>
    </citation>
    <scope>NUCLEOTIDE SEQUENCE</scope>
</reference>
<evidence type="ECO:0000313" key="2">
    <source>
        <dbReference type="EMBL" id="VDI51539.1"/>
    </source>
</evidence>
<sequence>MAAKILTAYAIYFYSFRMVDSKLYAGCQRLNEDIKAESWCSNCSEFVCQSCAKAHERMCPIHKNCKPIISIEKAARSVKDGTAISDVERRLDNLSKVTDSILGKTETTLDDLKKSRNNIKKRVTEIKQRVITH</sequence>